<evidence type="ECO:0000313" key="4">
    <source>
        <dbReference type="Proteomes" id="UP000256321"/>
    </source>
</evidence>
<dbReference type="PANTHER" id="PTHR43685">
    <property type="entry name" value="GLYCOSYLTRANSFERASE"/>
    <property type="match status" value="1"/>
</dbReference>
<evidence type="ECO:0000313" key="5">
    <source>
        <dbReference type="Proteomes" id="UP000629596"/>
    </source>
</evidence>
<keyword evidence="3" id="KW-0808">Transferase</keyword>
<reference evidence="2 5" key="2">
    <citation type="submission" date="2020-08" db="EMBL/GenBank/DDBJ databases">
        <title>Genome public.</title>
        <authorList>
            <person name="Liu C."/>
            <person name="Sun Q."/>
        </authorList>
    </citation>
    <scope>NUCLEOTIDE SEQUENCE [LARGE SCALE GENOMIC DNA]</scope>
    <source>
        <strain evidence="2 5">426_9</strain>
    </source>
</reference>
<protein>
    <submittedName>
        <fullName evidence="3">Glycosyltransferase</fullName>
    </submittedName>
</protein>
<sequence length="257" mass="29642">MLISLITPAYNSARTISDTLLSVNGQTYREVEHIIVDGLSTDGTLEVVERVDEGKGALCPVCRKVVCGKDEGLYDAMNKGIRMAAGEVVGILNSDDFFTAPDVLEKVAEAFEEDETLEAVYGDIHYVYPEDLTKCVRYYSSRVFRCWLMRLGFMPAHPSFYVRRSCYERLGLYKTDYRICADFELLLRYLFVHRIRVRYLPMDFVTMRMGGVSTSGLSACLQIMKEHLRAFRENNIYTNRFILSLRYAYKVLEFVKR</sequence>
<dbReference type="InterPro" id="IPR050834">
    <property type="entry name" value="Glycosyltransf_2"/>
</dbReference>
<dbReference type="EMBL" id="QREV01000010">
    <property type="protein sequence ID" value="RDU49973.1"/>
    <property type="molecule type" value="Genomic_DNA"/>
</dbReference>
<dbReference type="GO" id="GO:0016740">
    <property type="term" value="F:transferase activity"/>
    <property type="evidence" value="ECO:0007669"/>
    <property type="project" value="UniProtKB-KW"/>
</dbReference>
<dbReference type="Pfam" id="PF00535">
    <property type="entry name" value="Glycos_transf_2"/>
    <property type="match status" value="1"/>
</dbReference>
<dbReference type="Proteomes" id="UP000256321">
    <property type="component" value="Unassembled WGS sequence"/>
</dbReference>
<evidence type="ECO:0000259" key="1">
    <source>
        <dbReference type="Pfam" id="PF00535"/>
    </source>
</evidence>
<evidence type="ECO:0000313" key="3">
    <source>
        <dbReference type="EMBL" id="RDU49973.1"/>
    </source>
</evidence>
<dbReference type="EMBL" id="JACRTI010000010">
    <property type="protein sequence ID" value="MBC8601292.1"/>
    <property type="molecule type" value="Genomic_DNA"/>
</dbReference>
<name>A0A3D8HG75_9BACT</name>
<dbReference type="InterPro" id="IPR001173">
    <property type="entry name" value="Glyco_trans_2-like"/>
</dbReference>
<proteinExistence type="predicted"/>
<dbReference type="InterPro" id="IPR029044">
    <property type="entry name" value="Nucleotide-diphossugar_trans"/>
</dbReference>
<keyword evidence="5" id="KW-1185">Reference proteome</keyword>
<comment type="caution">
    <text evidence="3">The sequence shown here is derived from an EMBL/GenBank/DDBJ whole genome shotgun (WGS) entry which is preliminary data.</text>
</comment>
<dbReference type="SUPFAM" id="SSF53448">
    <property type="entry name" value="Nucleotide-diphospho-sugar transferases"/>
    <property type="match status" value="1"/>
</dbReference>
<dbReference type="CDD" id="cd06433">
    <property type="entry name" value="GT_2_WfgS_like"/>
    <property type="match status" value="1"/>
</dbReference>
<organism evidence="3 4">
    <name type="scientific">Parabacteroides acidifaciens</name>
    <dbReference type="NCBI Taxonomy" id="2290935"/>
    <lineage>
        <taxon>Bacteria</taxon>
        <taxon>Pseudomonadati</taxon>
        <taxon>Bacteroidota</taxon>
        <taxon>Bacteroidia</taxon>
        <taxon>Bacteroidales</taxon>
        <taxon>Tannerellaceae</taxon>
        <taxon>Parabacteroides</taxon>
    </lineage>
</organism>
<dbReference type="AlphaFoldDB" id="A0A3D8HG75"/>
<dbReference type="Proteomes" id="UP000629596">
    <property type="component" value="Unassembled WGS sequence"/>
</dbReference>
<dbReference type="Gene3D" id="3.90.550.10">
    <property type="entry name" value="Spore Coat Polysaccharide Biosynthesis Protein SpsA, Chain A"/>
    <property type="match status" value="1"/>
</dbReference>
<evidence type="ECO:0000313" key="2">
    <source>
        <dbReference type="EMBL" id="MBC8601292.1"/>
    </source>
</evidence>
<dbReference type="RefSeq" id="WP_115498778.1">
    <property type="nucleotide sequence ID" value="NZ_JACRTI010000010.1"/>
</dbReference>
<gene>
    <name evidence="3" type="ORF">DWU89_06255</name>
    <name evidence="2" type="ORF">H8784_06105</name>
</gene>
<reference evidence="3 4" key="1">
    <citation type="submission" date="2018-07" db="EMBL/GenBank/DDBJ databases">
        <title>Parabacteroides acidifaciens nov. sp., isolated from human feces.</title>
        <authorList>
            <person name="Wang Y.J."/>
        </authorList>
    </citation>
    <scope>NUCLEOTIDE SEQUENCE [LARGE SCALE GENOMIC DNA]</scope>
    <source>
        <strain evidence="3 4">426-9</strain>
    </source>
</reference>
<dbReference type="PANTHER" id="PTHR43685:SF2">
    <property type="entry name" value="GLYCOSYLTRANSFERASE 2-LIKE DOMAIN-CONTAINING PROTEIN"/>
    <property type="match status" value="1"/>
</dbReference>
<feature type="domain" description="Glycosyltransferase 2-like" evidence="1">
    <location>
        <begin position="4"/>
        <end position="123"/>
    </location>
</feature>
<accession>A0A3D8HG75</accession>